<feature type="repeat" description="PPR" evidence="2">
    <location>
        <begin position="530"/>
        <end position="564"/>
    </location>
</feature>
<proteinExistence type="predicted"/>
<sequence>MAKKHLSTSSHVVEADEHISLAKISESSLVPESENIESLGLPSNVIQEINKSSSDAEQSKNSSIDLEREANNNLEESLLPNHDPDESGLYVKEPLNRYHPYILTMQLAINREKHKPTGPEMLNIFLNILSVPGLVKYVMPQEIEKMMIGIGRMRRLGLYELLVDEGVELTPFAYTKMFITYLKTHNGRKAGELLEKMKLLGIEPDAFQYNNVVRTKIENCRDHDVENALHYFDEMTSKRYQPEFPLYSAVIHRLVELRRINEAAKLCFEMVSKGLTATDTVLSDVNFSDILDDRGNIISDGSSVPKEEEDNENKMNKMEKALIKTIYNILVRTLISRDKLIRATKFYVFSQQITRSPPDVPLLELLIESSIKFSRYDIALKVLDTHWKDHDISYLYVRMIKHCVKLNLLKEIDEFYMQTRRLRILLPNDLYPFLLTKYLDRGFLREAIQTYFDGRKRMIRFDIDIYNKLLKGMREDQTLKDFIVQDMINAKKKPTTDTYHAFMELATSKKETKSAMKIFDFMTKSKHEIQHITYRQLLKGFAGIGDMKGANRIFDSMLQSSFKPTIVDYNLMLYGYSQISADSAKNIFLGMAEAGIVPDVTTFSILIAAYLDAGDVAKAFSSYEEMKKRRIKPDVRILNVIINHLLKTVGVHGATKFFFDQYKQMEIAPQFSTLMILLRGAYREQDLDFTSLFYREMRKFGFTLQNNFFYMDLLEFFLSNNQISEANIVLEDIDYYRIVSKLNFDKDNLAERKYRMEKDDNDHIEEAENENSTSHYD</sequence>
<accession>A0A9N9C2I9</accession>
<dbReference type="PROSITE" id="PS51375">
    <property type="entry name" value="PPR"/>
    <property type="match status" value="3"/>
</dbReference>
<dbReference type="Proteomes" id="UP000789831">
    <property type="component" value="Unassembled WGS sequence"/>
</dbReference>
<keyword evidence="5" id="KW-1185">Reference proteome</keyword>
<feature type="repeat" description="PPR" evidence="2">
    <location>
        <begin position="599"/>
        <end position="633"/>
    </location>
</feature>
<evidence type="ECO:0000313" key="4">
    <source>
        <dbReference type="EMBL" id="CAG8586825.1"/>
    </source>
</evidence>
<evidence type="ECO:0000256" key="1">
    <source>
        <dbReference type="ARBA" id="ARBA00022737"/>
    </source>
</evidence>
<dbReference type="EMBL" id="CAJVPL010001770">
    <property type="protein sequence ID" value="CAG8586825.1"/>
    <property type="molecule type" value="Genomic_DNA"/>
</dbReference>
<dbReference type="PANTHER" id="PTHR47936">
    <property type="entry name" value="PPR_LONG DOMAIN-CONTAINING PROTEIN"/>
    <property type="match status" value="1"/>
</dbReference>
<dbReference type="GO" id="GO:0031930">
    <property type="term" value="P:mitochondria-nucleus signaling pathway"/>
    <property type="evidence" value="ECO:0007669"/>
    <property type="project" value="TreeGrafter"/>
</dbReference>
<feature type="region of interest" description="Disordered" evidence="3">
    <location>
        <begin position="757"/>
        <end position="777"/>
    </location>
</feature>
<dbReference type="Pfam" id="PF13041">
    <property type="entry name" value="PPR_2"/>
    <property type="match status" value="1"/>
</dbReference>
<dbReference type="Pfam" id="PF13812">
    <property type="entry name" value="PPR_3"/>
    <property type="match status" value="2"/>
</dbReference>
<dbReference type="NCBIfam" id="TIGR00756">
    <property type="entry name" value="PPR"/>
    <property type="match status" value="2"/>
</dbReference>
<dbReference type="AlphaFoldDB" id="A0A9N9C2I9"/>
<feature type="repeat" description="PPR" evidence="2">
    <location>
        <begin position="170"/>
        <end position="204"/>
    </location>
</feature>
<dbReference type="InterPro" id="IPR002885">
    <property type="entry name" value="PPR_rpt"/>
</dbReference>
<comment type="caution">
    <text evidence="4">The sequence shown here is derived from an EMBL/GenBank/DDBJ whole genome shotgun (WGS) entry which is preliminary data.</text>
</comment>
<keyword evidence="1" id="KW-0677">Repeat</keyword>
<protein>
    <submittedName>
        <fullName evidence="4">9154_t:CDS:1</fullName>
    </submittedName>
</protein>
<dbReference type="OrthoDB" id="185373at2759"/>
<feature type="compositionally biased region" description="Basic and acidic residues" evidence="3">
    <location>
        <begin position="757"/>
        <end position="766"/>
    </location>
</feature>
<evidence type="ECO:0000313" key="5">
    <source>
        <dbReference type="Proteomes" id="UP000789831"/>
    </source>
</evidence>
<dbReference type="PANTHER" id="PTHR47936:SF1">
    <property type="entry name" value="PENTATRICOPEPTIDE REPEAT-CONTAINING PROTEIN GUN1, CHLOROPLASTIC"/>
    <property type="match status" value="1"/>
</dbReference>
<organism evidence="4 5">
    <name type="scientific">Ambispora gerdemannii</name>
    <dbReference type="NCBI Taxonomy" id="144530"/>
    <lineage>
        <taxon>Eukaryota</taxon>
        <taxon>Fungi</taxon>
        <taxon>Fungi incertae sedis</taxon>
        <taxon>Mucoromycota</taxon>
        <taxon>Glomeromycotina</taxon>
        <taxon>Glomeromycetes</taxon>
        <taxon>Archaeosporales</taxon>
        <taxon>Ambisporaceae</taxon>
        <taxon>Ambispora</taxon>
    </lineage>
</organism>
<evidence type="ECO:0000256" key="3">
    <source>
        <dbReference type="SAM" id="MobiDB-lite"/>
    </source>
</evidence>
<name>A0A9N9C2I9_9GLOM</name>
<reference evidence="4" key="1">
    <citation type="submission" date="2021-06" db="EMBL/GenBank/DDBJ databases">
        <authorList>
            <person name="Kallberg Y."/>
            <person name="Tangrot J."/>
            <person name="Rosling A."/>
        </authorList>
    </citation>
    <scope>NUCLEOTIDE SEQUENCE</scope>
    <source>
        <strain evidence="4">MT106</strain>
    </source>
</reference>
<evidence type="ECO:0000256" key="2">
    <source>
        <dbReference type="PROSITE-ProRule" id="PRU00708"/>
    </source>
</evidence>
<gene>
    <name evidence="4" type="ORF">AGERDE_LOCUS8409</name>
</gene>
<dbReference type="InterPro" id="IPR011990">
    <property type="entry name" value="TPR-like_helical_dom_sf"/>
</dbReference>
<dbReference type="Pfam" id="PF01535">
    <property type="entry name" value="PPR"/>
    <property type="match status" value="1"/>
</dbReference>
<dbReference type="Gene3D" id="1.25.40.10">
    <property type="entry name" value="Tetratricopeptide repeat domain"/>
    <property type="match status" value="3"/>
</dbReference>